<evidence type="ECO:0000256" key="1">
    <source>
        <dbReference type="SAM" id="MobiDB-lite"/>
    </source>
</evidence>
<feature type="compositionally biased region" description="Polar residues" evidence="1">
    <location>
        <begin position="114"/>
        <end position="126"/>
    </location>
</feature>
<feature type="region of interest" description="Disordered" evidence="1">
    <location>
        <begin position="257"/>
        <end position="287"/>
    </location>
</feature>
<dbReference type="OrthoDB" id="2804229at2759"/>
<name>A0A0D0AAI3_9AGAM</name>
<feature type="region of interest" description="Disordered" evidence="1">
    <location>
        <begin position="313"/>
        <end position="449"/>
    </location>
</feature>
<dbReference type="STRING" id="930992.A0A0D0AAI3"/>
<dbReference type="EMBL" id="KN835662">
    <property type="protein sequence ID" value="KIK35099.1"/>
    <property type="molecule type" value="Genomic_DNA"/>
</dbReference>
<reference evidence="3" key="2">
    <citation type="submission" date="2015-01" db="EMBL/GenBank/DDBJ databases">
        <title>Evolutionary Origins and Diversification of the Mycorrhizal Mutualists.</title>
        <authorList>
            <consortium name="DOE Joint Genome Institute"/>
            <consortium name="Mycorrhizal Genomics Consortium"/>
            <person name="Kohler A."/>
            <person name="Kuo A."/>
            <person name="Nagy L.G."/>
            <person name="Floudas D."/>
            <person name="Copeland A."/>
            <person name="Barry K.W."/>
            <person name="Cichocki N."/>
            <person name="Veneault-Fourrey C."/>
            <person name="LaButti K."/>
            <person name="Lindquist E.A."/>
            <person name="Lipzen A."/>
            <person name="Lundell T."/>
            <person name="Morin E."/>
            <person name="Murat C."/>
            <person name="Riley R."/>
            <person name="Ohm R."/>
            <person name="Sun H."/>
            <person name="Tunlid A."/>
            <person name="Henrissat B."/>
            <person name="Grigoriev I.V."/>
            <person name="Hibbett D.S."/>
            <person name="Martin F."/>
        </authorList>
    </citation>
    <scope>NUCLEOTIDE SEQUENCE [LARGE SCALE GENOMIC DNA]</scope>
    <source>
        <strain evidence="3">UH-Slu-Lm8-n1</strain>
    </source>
</reference>
<evidence type="ECO:0000313" key="3">
    <source>
        <dbReference type="Proteomes" id="UP000054485"/>
    </source>
</evidence>
<feature type="compositionally biased region" description="Polar residues" evidence="1">
    <location>
        <begin position="313"/>
        <end position="322"/>
    </location>
</feature>
<protein>
    <submittedName>
        <fullName evidence="2">Uncharacterized protein</fullName>
    </submittedName>
</protein>
<sequence>MTFIIQILHALQEPEAQGGGPVSMLAETVPVTPKPASAESSSFHNVSAFPMPIFCDPSLADPIISSGTKHPQQTPPRLVKLPDTPHIIISPHSTSGQPTPVSVPVSMSMLHTFSRRVSPSEGSSGPSDLFTPREGDPTSVDTGDGFGTPSPSHADLPLPSSDDVMASVTSALEEESRSEIDTITIEVPDNVAVTESSPTGTFTDNQEDGGLELAETTQLDVSHLLPVDADAENEIYRLPMEPAAGHRSEAEVTTVVPLESGEVQRADRSTLPTATDQTPPPDHDHPEEALALNEVLPGEVLGLVDSPLLSPLSEQDQESLQSLAPDGQVPAESVCKPDEDDSREDTVTKYGLERFTNVPDTPYKGPDDVLEPRRSGDVEDQKSQPKPSKRKIMSPVQTSSRLTRSMSSGHKKSQKDHKAERIVPGRGQKRKLLNLNDGGSEHGSASSGASTAAKLIQFTNANGSRASSIVSSAPSDSSSVQHPAIPPPLFHAHGAMHHRHRPHQLLPSVPVQTHSTKMLSPEPSHNPEPQKNYSPISAPPRVLSSNVQRLAASTSSPVTRSNCRFHKVSLPKEEGGPRVCFVVPGCSLGDKELMDEEEIQDHGPATYEDYPRLVGNIEALDFNPYLVGILRQLVGVDLIRENEVYFLLQPGEEARYKKKGRKSAAGSKLVASLSQSATTSPQVSVASRRSPMTSFSRPPVSTTGSIATSIGSSLSEAQLYKHTSSLFSASSEELSDQEGSSPKFKRRRKDSVSDKETRAGVEGDNVPPNLISKGPQRSTHILKRRRSTRQGVDSAAYKPHTEDVEGSDSGAEGLGKDPRKTKKTRGKKRTRVDEEQDSQAKRQKQVTTE</sequence>
<dbReference type="InParanoid" id="A0A0D0AAI3"/>
<dbReference type="AlphaFoldDB" id="A0A0D0AAI3"/>
<dbReference type="Proteomes" id="UP000054485">
    <property type="component" value="Unassembled WGS sequence"/>
</dbReference>
<feature type="compositionally biased region" description="Polar residues" evidence="1">
    <location>
        <begin position="395"/>
        <end position="408"/>
    </location>
</feature>
<feature type="compositionally biased region" description="Basic and acidic residues" evidence="1">
    <location>
        <begin position="750"/>
        <end position="761"/>
    </location>
</feature>
<feature type="region of interest" description="Disordered" evidence="1">
    <location>
        <begin position="466"/>
        <end position="499"/>
    </location>
</feature>
<feature type="region of interest" description="Disordered" evidence="1">
    <location>
        <begin position="114"/>
        <end position="162"/>
    </location>
</feature>
<feature type="region of interest" description="Disordered" evidence="1">
    <location>
        <begin position="512"/>
        <end position="540"/>
    </location>
</feature>
<proteinExistence type="predicted"/>
<reference evidence="2 3" key="1">
    <citation type="submission" date="2014-04" db="EMBL/GenBank/DDBJ databases">
        <authorList>
            <consortium name="DOE Joint Genome Institute"/>
            <person name="Kuo A."/>
            <person name="Ruytinx J."/>
            <person name="Rineau F."/>
            <person name="Colpaert J."/>
            <person name="Kohler A."/>
            <person name="Nagy L.G."/>
            <person name="Floudas D."/>
            <person name="Copeland A."/>
            <person name="Barry K.W."/>
            <person name="Cichocki N."/>
            <person name="Veneault-Fourrey C."/>
            <person name="LaButti K."/>
            <person name="Lindquist E.A."/>
            <person name="Lipzen A."/>
            <person name="Lundell T."/>
            <person name="Morin E."/>
            <person name="Murat C."/>
            <person name="Sun H."/>
            <person name="Tunlid A."/>
            <person name="Henrissat B."/>
            <person name="Grigoriev I.V."/>
            <person name="Hibbett D.S."/>
            <person name="Martin F."/>
            <person name="Nordberg H.P."/>
            <person name="Cantor M.N."/>
            <person name="Hua S.X."/>
        </authorList>
    </citation>
    <scope>NUCLEOTIDE SEQUENCE [LARGE SCALE GENOMIC DNA]</scope>
    <source>
        <strain evidence="2 3">UH-Slu-Lm8-n1</strain>
    </source>
</reference>
<feature type="compositionally biased region" description="Basic residues" evidence="1">
    <location>
        <begin position="819"/>
        <end position="830"/>
    </location>
</feature>
<feature type="region of interest" description="Disordered" evidence="1">
    <location>
        <begin position="727"/>
        <end position="849"/>
    </location>
</feature>
<gene>
    <name evidence="2" type="ORF">CY34DRAFT_600065</name>
</gene>
<feature type="compositionally biased region" description="Basic and acidic residues" evidence="1">
    <location>
        <begin position="365"/>
        <end position="383"/>
    </location>
</feature>
<organism evidence="2 3">
    <name type="scientific">Suillus luteus UH-Slu-Lm8-n1</name>
    <dbReference type="NCBI Taxonomy" id="930992"/>
    <lineage>
        <taxon>Eukaryota</taxon>
        <taxon>Fungi</taxon>
        <taxon>Dikarya</taxon>
        <taxon>Basidiomycota</taxon>
        <taxon>Agaricomycotina</taxon>
        <taxon>Agaricomycetes</taxon>
        <taxon>Agaricomycetidae</taxon>
        <taxon>Boletales</taxon>
        <taxon>Suillineae</taxon>
        <taxon>Suillaceae</taxon>
        <taxon>Suillus</taxon>
    </lineage>
</organism>
<dbReference type="HOGENOM" id="CLU_335924_0_0_1"/>
<keyword evidence="3" id="KW-1185">Reference proteome</keyword>
<evidence type="ECO:0000313" key="2">
    <source>
        <dbReference type="EMBL" id="KIK35099.1"/>
    </source>
</evidence>
<accession>A0A0D0AAI3</accession>
<feature type="region of interest" description="Disordered" evidence="1">
    <location>
        <begin position="672"/>
        <end position="707"/>
    </location>
</feature>
<feature type="compositionally biased region" description="Low complexity" evidence="1">
    <location>
        <begin position="466"/>
        <end position="479"/>
    </location>
</feature>
<feature type="compositionally biased region" description="Polar residues" evidence="1">
    <location>
        <begin position="672"/>
        <end position="700"/>
    </location>
</feature>